<dbReference type="InterPro" id="IPR000792">
    <property type="entry name" value="Tscrpt_reg_LuxR_C"/>
</dbReference>
<dbReference type="SUPFAM" id="SSF52172">
    <property type="entry name" value="CheY-like"/>
    <property type="match status" value="1"/>
</dbReference>
<dbReference type="PRINTS" id="PR00038">
    <property type="entry name" value="HTHLUXR"/>
</dbReference>
<dbReference type="GO" id="GO:0003677">
    <property type="term" value="F:DNA binding"/>
    <property type="evidence" value="ECO:0007669"/>
    <property type="project" value="UniProtKB-KW"/>
</dbReference>
<dbReference type="Pfam" id="PF00072">
    <property type="entry name" value="Response_reg"/>
    <property type="match status" value="1"/>
</dbReference>
<dbReference type="SMART" id="SM00448">
    <property type="entry name" value="REC"/>
    <property type="match status" value="1"/>
</dbReference>
<dbReference type="PANTHER" id="PTHR43214:SF24">
    <property type="entry name" value="TRANSCRIPTIONAL REGULATORY PROTEIN NARL-RELATED"/>
    <property type="match status" value="1"/>
</dbReference>
<dbReference type="CDD" id="cd06170">
    <property type="entry name" value="LuxR_C_like"/>
    <property type="match status" value="1"/>
</dbReference>
<evidence type="ECO:0000256" key="4">
    <source>
        <dbReference type="ARBA" id="ARBA00023163"/>
    </source>
</evidence>
<keyword evidence="4" id="KW-0804">Transcription</keyword>
<dbReference type="PROSITE" id="PS00622">
    <property type="entry name" value="HTH_LUXR_1"/>
    <property type="match status" value="1"/>
</dbReference>
<accession>A0A010YPT3</accession>
<evidence type="ECO:0000256" key="3">
    <source>
        <dbReference type="ARBA" id="ARBA00023125"/>
    </source>
</evidence>
<evidence type="ECO:0000256" key="2">
    <source>
        <dbReference type="ARBA" id="ARBA00023015"/>
    </source>
</evidence>
<dbReference type="AlphaFoldDB" id="A0A010YPT3"/>
<dbReference type="InterPro" id="IPR039420">
    <property type="entry name" value="WalR-like"/>
</dbReference>
<feature type="modified residue" description="4-aspartylphosphate" evidence="5">
    <location>
        <position position="57"/>
    </location>
</feature>
<sequence>MNETIRVLLADDDGLVRAAIDAILRPLAGIELIAQAADGREAVTLVQRHRPDVALLDIRMPNVDGLAALREIRRLALGVDVVMLTTFGEDEYVAQALGAGASGFLLKDSAVDELAPAIRAAAAGEAFLSPKVTRQVLNQLPATSAAPRSELARIESLSPRERETLVLVSQGLSNAEIAGRLQVSEGTVKTHVYRIYGKLDCDNRVKAAMVAQRAGLLDEPPA</sequence>
<dbReference type="PANTHER" id="PTHR43214">
    <property type="entry name" value="TWO-COMPONENT RESPONSE REGULATOR"/>
    <property type="match status" value="1"/>
</dbReference>
<proteinExistence type="predicted"/>
<dbReference type="SMART" id="SM00421">
    <property type="entry name" value="HTH_LUXR"/>
    <property type="match status" value="1"/>
</dbReference>
<dbReference type="HOGENOM" id="CLU_000445_90_10_11"/>
<evidence type="ECO:0000313" key="9">
    <source>
        <dbReference type="Proteomes" id="UP000021053"/>
    </source>
</evidence>
<dbReference type="Gene3D" id="3.40.50.2300">
    <property type="match status" value="1"/>
</dbReference>
<dbReference type="Pfam" id="PF00196">
    <property type="entry name" value="GerE"/>
    <property type="match status" value="1"/>
</dbReference>
<keyword evidence="2" id="KW-0805">Transcription regulation</keyword>
<dbReference type="PROSITE" id="PS50110">
    <property type="entry name" value="RESPONSE_REGULATORY"/>
    <property type="match status" value="1"/>
</dbReference>
<comment type="caution">
    <text evidence="8">The sequence shown here is derived from an EMBL/GenBank/DDBJ whole genome shotgun (WGS) entry which is preliminary data.</text>
</comment>
<dbReference type="GO" id="GO:0000160">
    <property type="term" value="P:phosphorelay signal transduction system"/>
    <property type="evidence" value="ECO:0007669"/>
    <property type="project" value="InterPro"/>
</dbReference>
<dbReference type="Proteomes" id="UP000021053">
    <property type="component" value="Unassembled WGS sequence"/>
</dbReference>
<reference evidence="8 9" key="1">
    <citation type="submission" date="2013-07" db="EMBL/GenBank/DDBJ databases">
        <authorList>
            <consortium name="DOE Joint Genome Institute"/>
            <person name="Eisen J."/>
            <person name="Huntemann M."/>
            <person name="Han J."/>
            <person name="Chen A."/>
            <person name="Kyrpides N."/>
            <person name="Mavromatis K."/>
            <person name="Markowitz V."/>
            <person name="Palaniappan K."/>
            <person name="Ivanova N."/>
            <person name="Schaumberg A."/>
            <person name="Pati A."/>
            <person name="Liolios K."/>
            <person name="Nordberg H.P."/>
            <person name="Cantor M.N."/>
            <person name="Hua S.X."/>
            <person name="Woyke T."/>
        </authorList>
    </citation>
    <scope>NUCLEOTIDE SEQUENCE [LARGE SCALE GENOMIC DNA]</scope>
    <source>
        <strain evidence="8 9">DSM 44712</strain>
    </source>
</reference>
<evidence type="ECO:0000256" key="5">
    <source>
        <dbReference type="PROSITE-ProRule" id="PRU00169"/>
    </source>
</evidence>
<keyword evidence="3 8" id="KW-0238">DNA-binding</keyword>
<dbReference type="InterPro" id="IPR001789">
    <property type="entry name" value="Sig_transdc_resp-reg_receiver"/>
</dbReference>
<protein>
    <submittedName>
        <fullName evidence="8">Response regulator containing a CheY-like receiver domain and an HTH DNA-binding domain</fullName>
    </submittedName>
</protein>
<evidence type="ECO:0000256" key="1">
    <source>
        <dbReference type="ARBA" id="ARBA00022553"/>
    </source>
</evidence>
<feature type="domain" description="HTH luxR-type" evidence="6">
    <location>
        <begin position="150"/>
        <end position="215"/>
    </location>
</feature>
<evidence type="ECO:0000313" key="8">
    <source>
        <dbReference type="EMBL" id="EXG82190.1"/>
    </source>
</evidence>
<feature type="domain" description="Response regulatory" evidence="7">
    <location>
        <begin position="6"/>
        <end position="122"/>
    </location>
</feature>
<dbReference type="GO" id="GO:0006355">
    <property type="term" value="P:regulation of DNA-templated transcription"/>
    <property type="evidence" value="ECO:0007669"/>
    <property type="project" value="InterPro"/>
</dbReference>
<evidence type="ECO:0000259" key="6">
    <source>
        <dbReference type="PROSITE" id="PS50043"/>
    </source>
</evidence>
<evidence type="ECO:0000259" key="7">
    <source>
        <dbReference type="PROSITE" id="PS50110"/>
    </source>
</evidence>
<dbReference type="EMBL" id="JFBT01000001">
    <property type="protein sequence ID" value="EXG82190.1"/>
    <property type="molecule type" value="Genomic_DNA"/>
</dbReference>
<dbReference type="CDD" id="cd17535">
    <property type="entry name" value="REC_NarL-like"/>
    <property type="match status" value="1"/>
</dbReference>
<organism evidence="8 9">
    <name type="scientific">Cryptosporangium arvum DSM 44712</name>
    <dbReference type="NCBI Taxonomy" id="927661"/>
    <lineage>
        <taxon>Bacteria</taxon>
        <taxon>Bacillati</taxon>
        <taxon>Actinomycetota</taxon>
        <taxon>Actinomycetes</taxon>
        <taxon>Cryptosporangiales</taxon>
        <taxon>Cryptosporangiaceae</taxon>
        <taxon>Cryptosporangium</taxon>
    </lineage>
</organism>
<dbReference type="InterPro" id="IPR011006">
    <property type="entry name" value="CheY-like_superfamily"/>
</dbReference>
<dbReference type="PROSITE" id="PS50043">
    <property type="entry name" value="HTH_LUXR_2"/>
    <property type="match status" value="1"/>
</dbReference>
<keyword evidence="9" id="KW-1185">Reference proteome</keyword>
<dbReference type="InterPro" id="IPR058245">
    <property type="entry name" value="NreC/VraR/RcsB-like_REC"/>
</dbReference>
<keyword evidence="1 5" id="KW-0597">Phosphoprotein</keyword>
<name>A0A010YPT3_9ACTN</name>
<gene>
    <name evidence="8" type="ORF">CryarDRAFT_3339</name>
</gene>
<dbReference type="RefSeq" id="WP_035851817.1">
    <property type="nucleotide sequence ID" value="NZ_KK073874.1"/>
</dbReference>
<dbReference type="OrthoDB" id="9808843at2"/>